<evidence type="ECO:0000259" key="2">
    <source>
        <dbReference type="PROSITE" id="PS50883"/>
    </source>
</evidence>
<dbReference type="Gene3D" id="3.30.70.270">
    <property type="match status" value="1"/>
</dbReference>
<evidence type="ECO:0000259" key="3">
    <source>
        <dbReference type="PROSITE" id="PS50885"/>
    </source>
</evidence>
<dbReference type="InterPro" id="IPR052155">
    <property type="entry name" value="Biofilm_reg_signaling"/>
</dbReference>
<dbReference type="Gene3D" id="3.20.20.450">
    <property type="entry name" value="EAL domain"/>
    <property type="match status" value="1"/>
</dbReference>
<dbReference type="SMART" id="SM00052">
    <property type="entry name" value="EAL"/>
    <property type="match status" value="1"/>
</dbReference>
<dbReference type="SUPFAM" id="SSF55073">
    <property type="entry name" value="Nucleotide cyclase"/>
    <property type="match status" value="1"/>
</dbReference>
<gene>
    <name evidence="5" type="ORF">PDMSB3_2812</name>
</gene>
<dbReference type="InterPro" id="IPR001633">
    <property type="entry name" value="EAL_dom"/>
</dbReference>
<keyword evidence="1" id="KW-0472">Membrane</keyword>
<feature type="domain" description="GGDEF" evidence="4">
    <location>
        <begin position="319"/>
        <end position="454"/>
    </location>
</feature>
<organism evidence="5 6">
    <name type="scientific">Paraburkholderia dioscoreae</name>
    <dbReference type="NCBI Taxonomy" id="2604047"/>
    <lineage>
        <taxon>Bacteria</taxon>
        <taxon>Pseudomonadati</taxon>
        <taxon>Pseudomonadota</taxon>
        <taxon>Betaproteobacteria</taxon>
        <taxon>Burkholderiales</taxon>
        <taxon>Burkholderiaceae</taxon>
        <taxon>Paraburkholderia</taxon>
    </lineage>
</organism>
<feature type="domain" description="HAMP" evidence="3">
    <location>
        <begin position="219"/>
        <end position="272"/>
    </location>
</feature>
<dbReference type="EMBL" id="LR699554">
    <property type="protein sequence ID" value="VVD34096.1"/>
    <property type="molecule type" value="Genomic_DNA"/>
</dbReference>
<dbReference type="PROSITE" id="PS50885">
    <property type="entry name" value="HAMP"/>
    <property type="match status" value="1"/>
</dbReference>
<keyword evidence="6" id="KW-1185">Reference proteome</keyword>
<dbReference type="SMART" id="SM00267">
    <property type="entry name" value="GGDEF"/>
    <property type="match status" value="1"/>
</dbReference>
<dbReference type="InterPro" id="IPR003660">
    <property type="entry name" value="HAMP_dom"/>
</dbReference>
<evidence type="ECO:0000313" key="5">
    <source>
        <dbReference type="EMBL" id="VVD34096.1"/>
    </source>
</evidence>
<dbReference type="CDD" id="cd06225">
    <property type="entry name" value="HAMP"/>
    <property type="match status" value="1"/>
</dbReference>
<accession>A0A5Q4Z3Q7</accession>
<dbReference type="SMART" id="SM00304">
    <property type="entry name" value="HAMP"/>
    <property type="match status" value="1"/>
</dbReference>
<dbReference type="Proteomes" id="UP000325811">
    <property type="component" value="Chromosome II"/>
</dbReference>
<dbReference type="PANTHER" id="PTHR44757">
    <property type="entry name" value="DIGUANYLATE CYCLASE DGCP"/>
    <property type="match status" value="1"/>
</dbReference>
<dbReference type="PANTHER" id="PTHR44757:SF2">
    <property type="entry name" value="BIOFILM ARCHITECTURE MAINTENANCE PROTEIN MBAA"/>
    <property type="match status" value="1"/>
</dbReference>
<dbReference type="CDD" id="cd01949">
    <property type="entry name" value="GGDEF"/>
    <property type="match status" value="1"/>
</dbReference>
<dbReference type="InterPro" id="IPR000160">
    <property type="entry name" value="GGDEF_dom"/>
</dbReference>
<dbReference type="PROSITE" id="PS50883">
    <property type="entry name" value="EAL"/>
    <property type="match status" value="1"/>
</dbReference>
<dbReference type="Pfam" id="PF00990">
    <property type="entry name" value="GGDEF"/>
    <property type="match status" value="1"/>
</dbReference>
<dbReference type="CDD" id="cd01948">
    <property type="entry name" value="EAL"/>
    <property type="match status" value="1"/>
</dbReference>
<dbReference type="RefSeq" id="WP_007178139.1">
    <property type="nucleotide sequence ID" value="NZ_LR699554.1"/>
</dbReference>
<dbReference type="Gene3D" id="6.10.340.10">
    <property type="match status" value="1"/>
</dbReference>
<dbReference type="InterPro" id="IPR029787">
    <property type="entry name" value="Nucleotide_cyclase"/>
</dbReference>
<feature type="transmembrane region" description="Helical" evidence="1">
    <location>
        <begin position="24"/>
        <end position="47"/>
    </location>
</feature>
<reference evidence="5 6" key="1">
    <citation type="submission" date="2019-08" db="EMBL/GenBank/DDBJ databases">
        <authorList>
            <person name="Herpell B J."/>
        </authorList>
    </citation>
    <scope>NUCLEOTIDE SEQUENCE [LARGE SCALE GENOMIC DNA]</scope>
    <source>
        <strain evidence="6">Msb3</strain>
    </source>
</reference>
<proteinExistence type="predicted"/>
<evidence type="ECO:0000313" key="6">
    <source>
        <dbReference type="Proteomes" id="UP000325811"/>
    </source>
</evidence>
<dbReference type="Pfam" id="PF00563">
    <property type="entry name" value="EAL"/>
    <property type="match status" value="1"/>
</dbReference>
<dbReference type="SUPFAM" id="SSF141868">
    <property type="entry name" value="EAL domain-like"/>
    <property type="match status" value="1"/>
</dbReference>
<keyword evidence="1" id="KW-0812">Transmembrane</keyword>
<dbReference type="InterPro" id="IPR035919">
    <property type="entry name" value="EAL_sf"/>
</dbReference>
<dbReference type="PROSITE" id="PS50887">
    <property type="entry name" value="GGDEF"/>
    <property type="match status" value="1"/>
</dbReference>
<dbReference type="AlphaFoldDB" id="A0A5Q4Z3Q7"/>
<dbReference type="InterPro" id="IPR043128">
    <property type="entry name" value="Rev_trsase/Diguanyl_cyclase"/>
</dbReference>
<protein>
    <submittedName>
        <fullName evidence="5">Diguanylate cyclase (GGDEF) domain-containing protein</fullName>
    </submittedName>
</protein>
<name>A0A5Q4Z3Q7_9BURK</name>
<sequence>MNIIKQVRHCRTLLDRSARLRFSVFSKLLVALFAVLFFGFCLQLLGISRQADEIDDKWIANTRLLGEVSDRLTELRLAQAYIVLANDSAATTHALQLAAQHRQAIRNAHEEFLVLDSSRTLTQSSAVFETVEQYLNEEQEWERAGGSLVAFSHRFTDSTDRLYKAADEAVDSLIDANAKAARFDTSAISRTSYRLLVVIVASGLLMAAASMWMRRKLETNVFAPLEGIAGALARLSAGEADARIPSVDRDDEIGSLAQAFQRFRQSAQALEEAYTATKLAEQVADRLARHDSLTGLANRRMLSSRIDNLMCAADTAKCATHFVYVIDLDRFKAVNDLHGHEGGDTVLCTVAARLRALVREEDVVARLGGDEFAVVARVEGTPAFDNAAQLATRIGEMIRAPIQIGHSEVEVGSSIGIALCGRDGHDAATLLRAADAAMYRAKSRRCGDFQFFEESMQEDLRCLAALELDVRNAVAQHAIEPHYQPLVDLRTNRTYGFEILARWTHPARGSVEPDTFIPVIERLGLATTFTLSMLRRACRDARLWPGRMTLALNLSPHQLADPLLPAQLLSVLSEESFEPSRLEIEITESALVGDLPTAKSIIDNFRRWGIRVSLDDFGTGYSSLHHLRELHFDKIKIDRSFIQSMLSDAESAKIVDAILCLSDGLGLTTLAEGIESAELQQALTQRGCAYGQGFLFGKAVRAEEVAGLLRPGQLQMSVSA</sequence>
<dbReference type="SUPFAM" id="SSF158472">
    <property type="entry name" value="HAMP domain-like"/>
    <property type="match status" value="1"/>
</dbReference>
<dbReference type="GO" id="GO:0007165">
    <property type="term" value="P:signal transduction"/>
    <property type="evidence" value="ECO:0007669"/>
    <property type="project" value="InterPro"/>
</dbReference>
<dbReference type="Pfam" id="PF00672">
    <property type="entry name" value="HAMP"/>
    <property type="match status" value="1"/>
</dbReference>
<dbReference type="KEGG" id="pdio:PDMSB3_2812.1"/>
<dbReference type="GO" id="GO:0016020">
    <property type="term" value="C:membrane"/>
    <property type="evidence" value="ECO:0007669"/>
    <property type="project" value="InterPro"/>
</dbReference>
<feature type="domain" description="EAL" evidence="2">
    <location>
        <begin position="463"/>
        <end position="713"/>
    </location>
</feature>
<dbReference type="NCBIfam" id="TIGR00254">
    <property type="entry name" value="GGDEF"/>
    <property type="match status" value="1"/>
</dbReference>
<keyword evidence="1" id="KW-1133">Transmembrane helix</keyword>
<evidence type="ECO:0000259" key="4">
    <source>
        <dbReference type="PROSITE" id="PS50887"/>
    </source>
</evidence>
<evidence type="ECO:0000256" key="1">
    <source>
        <dbReference type="SAM" id="Phobius"/>
    </source>
</evidence>